<proteinExistence type="predicted"/>
<dbReference type="EMBL" id="WHNZ01000022">
    <property type="protein sequence ID" value="NOV00707.1"/>
    <property type="molecule type" value="Genomic_DNA"/>
</dbReference>
<evidence type="ECO:0000256" key="1">
    <source>
        <dbReference type="SAM" id="Coils"/>
    </source>
</evidence>
<keyword evidence="2" id="KW-0812">Transmembrane</keyword>
<feature type="transmembrane region" description="Helical" evidence="2">
    <location>
        <begin position="541"/>
        <end position="560"/>
    </location>
</feature>
<keyword evidence="5" id="KW-1185">Reference proteome</keyword>
<feature type="coiled-coil region" evidence="1">
    <location>
        <begin position="651"/>
        <end position="761"/>
    </location>
</feature>
<dbReference type="InterPro" id="IPR027417">
    <property type="entry name" value="P-loop_NTPase"/>
</dbReference>
<sequence>MAARRRRDGRGSAVRGWGVAWMKIISIQVEGFGSLRQRQLDTDSPLTLFYGANEAGKSTLMGFIRAVLFGFPTRQNRSERYEPLGGGAHGGALTLLDEQGQLIRVERYDAPAAGGRRASAGLVKVTLGDGTTGGEELLNTLLGGLSADLFRSLFAFGLTELQEIRTLQTDELSGYLYSAGLGVSGSAIMEAERKLAAQAEGLYRPRGRNQEMNRLLKELEGLEQSLRRKRDMAADYDRLQGERRSAEERIAALEEQQEALRAEQLRLSLAGKARSGWIRLRQVGQELAALPELASFPEHASARLDALEAELERLHAERSRLSLRQQALADQLSAIRIQPDVLAHQTELNHWLEQAATYEEQKRSLAGLRVEQEHQRAQIDRLLQQIEAHDGESELDVGAFAVSISLREQIRWYKEQFLKRRGDELRVRTELESLEQQLIRAEDGIRMLEADVRSAPSLPGGLDPSAALQRIARDYAGWQLLVKEVQHRQESDTVQTQFKLSMEEAAKAGKAASQKLRGRMAALIGMLAVIAPILLVWQGSWAIAVCAFLLFAGAALYIRFGDRSSADNRSSRAMVSSPSEESSLNEAVRELQELERRLQEQIQAYMKSSELQTGFHEAAAASAFNPSLSQRTGQSGTLPLQTFQPQLDAWIREAELNKQQLSQQLRKAEKLQDAKDMRQSLQHQEEQRVAVYEQLAAELEQLQSDWSDWLKSLGLSGRLSPDAAMETIQTIEQGQENLRQLQKLEAKISSLSTSVAQYEEAIALRLQLSPGQEPLFALKRWKEKEREQLKLLAERTHCEGLHAEVEQELQLLDAAGQRARERLASLLQEASAQDGEALRLQERAQDERKRLVEEQKMLESSLEALLSRSSLASYTQLLETLGEAAMTHRLEILEQQLAETAGQTNVLREAAGKLTAHIEQMEQGSEHADGLLQAEAYRASIRGQVDQYAAASFASLLLKKAREVYEQERQPGVLLRASDYLAKLTNGAFTHVKAPFGEQRLVAIRSNGQSMDTSQLSRGTAEQLYLSMRFALVEEYAGRAVLPLVMDDILVNFDEERMESCLRVLAELSSRHQVLLFTCHGHVRDAAVRVIADHRLINL</sequence>
<keyword evidence="2" id="KW-1133">Transmembrane helix</keyword>
<dbReference type="PANTHER" id="PTHR41259:SF1">
    <property type="entry name" value="DOUBLE-STRAND BREAK REPAIR RAD50 ATPASE, PUTATIVE-RELATED"/>
    <property type="match status" value="1"/>
</dbReference>
<dbReference type="Proteomes" id="UP000618579">
    <property type="component" value="Unassembled WGS sequence"/>
</dbReference>
<gene>
    <name evidence="4" type="ORF">GC097_11850</name>
</gene>
<feature type="domain" description="YhaN AAA" evidence="3">
    <location>
        <begin position="22"/>
        <end position="229"/>
    </location>
</feature>
<name>A0ABX1ZKT3_9BACL</name>
<evidence type="ECO:0000313" key="4">
    <source>
        <dbReference type="EMBL" id="NOV00707.1"/>
    </source>
</evidence>
<evidence type="ECO:0000256" key="2">
    <source>
        <dbReference type="SAM" id="Phobius"/>
    </source>
</evidence>
<evidence type="ECO:0000313" key="5">
    <source>
        <dbReference type="Proteomes" id="UP000618579"/>
    </source>
</evidence>
<comment type="caution">
    <text evidence="4">The sequence shown here is derived from an EMBL/GenBank/DDBJ whole genome shotgun (WGS) entry which is preliminary data.</text>
</comment>
<accession>A0ABX1ZKT3</accession>
<feature type="coiled-coil region" evidence="1">
    <location>
        <begin position="209"/>
        <end position="270"/>
    </location>
</feature>
<protein>
    <submittedName>
        <fullName evidence="4">AAA family ATPase</fullName>
    </submittedName>
</protein>
<feature type="coiled-coil region" evidence="1">
    <location>
        <begin position="802"/>
        <end position="868"/>
    </location>
</feature>
<dbReference type="Pfam" id="PF13514">
    <property type="entry name" value="AAA_27"/>
    <property type="match status" value="1"/>
</dbReference>
<feature type="transmembrane region" description="Helical" evidence="2">
    <location>
        <begin position="516"/>
        <end position="535"/>
    </location>
</feature>
<keyword evidence="2" id="KW-0472">Membrane</keyword>
<feature type="coiled-coil region" evidence="1">
    <location>
        <begin position="577"/>
        <end position="611"/>
    </location>
</feature>
<evidence type="ECO:0000259" key="3">
    <source>
        <dbReference type="Pfam" id="PF13514"/>
    </source>
</evidence>
<keyword evidence="1" id="KW-0175">Coiled coil</keyword>
<dbReference type="PANTHER" id="PTHR41259">
    <property type="entry name" value="DOUBLE-STRAND BREAK REPAIR RAD50 ATPASE, PUTATIVE-RELATED"/>
    <property type="match status" value="1"/>
</dbReference>
<dbReference type="SUPFAM" id="SSF52540">
    <property type="entry name" value="P-loop containing nucleoside triphosphate hydrolases"/>
    <property type="match status" value="1"/>
</dbReference>
<organism evidence="4 5">
    <name type="scientific">Paenibacillus planticolens</name>
    <dbReference type="NCBI Taxonomy" id="2654976"/>
    <lineage>
        <taxon>Bacteria</taxon>
        <taxon>Bacillati</taxon>
        <taxon>Bacillota</taxon>
        <taxon>Bacilli</taxon>
        <taxon>Bacillales</taxon>
        <taxon>Paenibacillaceae</taxon>
        <taxon>Paenibacillus</taxon>
    </lineage>
</organism>
<reference evidence="4 5" key="1">
    <citation type="submission" date="2019-10" db="EMBL/GenBank/DDBJ databases">
        <title>Description of Paenibacillus pedi sp. nov.</title>
        <authorList>
            <person name="Carlier A."/>
            <person name="Qi S."/>
        </authorList>
    </citation>
    <scope>NUCLEOTIDE SEQUENCE [LARGE SCALE GENOMIC DNA]</scope>
    <source>
        <strain evidence="4 5">LMG 31457</strain>
    </source>
</reference>
<dbReference type="Gene3D" id="3.40.50.300">
    <property type="entry name" value="P-loop containing nucleotide triphosphate hydrolases"/>
    <property type="match status" value="2"/>
</dbReference>
<dbReference type="InterPro" id="IPR038734">
    <property type="entry name" value="YhaN_AAA"/>
</dbReference>